<evidence type="ECO:0000256" key="5">
    <source>
        <dbReference type="ARBA" id="ARBA00022692"/>
    </source>
</evidence>
<dbReference type="OrthoDB" id="9787841at2"/>
<dbReference type="NCBIfam" id="TIGR01726">
    <property type="entry name" value="HEQRo_perm_3TM"/>
    <property type="match status" value="1"/>
</dbReference>
<evidence type="ECO:0000256" key="8">
    <source>
        <dbReference type="ARBA" id="ARBA00023136"/>
    </source>
</evidence>
<evidence type="ECO:0000256" key="2">
    <source>
        <dbReference type="ARBA" id="ARBA00010072"/>
    </source>
</evidence>
<feature type="transmembrane region" description="Helical" evidence="12">
    <location>
        <begin position="28"/>
        <end position="46"/>
    </location>
</feature>
<gene>
    <name evidence="14" type="ORF">SAMN04488050_11538</name>
</gene>
<comment type="subunit">
    <text evidence="10">The complex is composed of two ATP-binding proteins (GltL), two transmembrane proteins (GltJ and GltK) and a solute-binding protein (GltI).</text>
</comment>
<keyword evidence="7 12" id="KW-1133">Transmembrane helix</keyword>
<keyword evidence="3 12" id="KW-0813">Transport</keyword>
<evidence type="ECO:0000256" key="3">
    <source>
        <dbReference type="ARBA" id="ARBA00022448"/>
    </source>
</evidence>
<dbReference type="GO" id="GO:0006865">
    <property type="term" value="P:amino acid transport"/>
    <property type="evidence" value="ECO:0007669"/>
    <property type="project" value="UniProtKB-KW"/>
</dbReference>
<keyword evidence="8 12" id="KW-0472">Membrane</keyword>
<keyword evidence="5 12" id="KW-0812">Transmembrane</keyword>
<comment type="similarity">
    <text evidence="2">Belongs to the binding-protein-dependent transport system permease family. HisMQ subfamily.</text>
</comment>
<evidence type="ECO:0000256" key="12">
    <source>
        <dbReference type="RuleBase" id="RU363032"/>
    </source>
</evidence>
<evidence type="ECO:0000259" key="13">
    <source>
        <dbReference type="PROSITE" id="PS50928"/>
    </source>
</evidence>
<dbReference type="PANTHER" id="PTHR30614">
    <property type="entry name" value="MEMBRANE COMPONENT OF AMINO ACID ABC TRANSPORTER"/>
    <property type="match status" value="1"/>
</dbReference>
<evidence type="ECO:0000256" key="10">
    <source>
        <dbReference type="ARBA" id="ARBA00062718"/>
    </source>
</evidence>
<keyword evidence="4" id="KW-1003">Cell membrane</keyword>
<dbReference type="FunFam" id="1.10.3720.10:FF:000006">
    <property type="entry name" value="Glutamate/aspartate ABC transporter, permease protein GltK"/>
    <property type="match status" value="1"/>
</dbReference>
<evidence type="ECO:0000256" key="9">
    <source>
        <dbReference type="ARBA" id="ARBA00060298"/>
    </source>
</evidence>
<dbReference type="SUPFAM" id="SSF161098">
    <property type="entry name" value="MetI-like"/>
    <property type="match status" value="1"/>
</dbReference>
<evidence type="ECO:0000256" key="4">
    <source>
        <dbReference type="ARBA" id="ARBA00022475"/>
    </source>
</evidence>
<feature type="transmembrane region" description="Helical" evidence="12">
    <location>
        <begin position="104"/>
        <end position="125"/>
    </location>
</feature>
<dbReference type="EMBL" id="FOZW01000015">
    <property type="protein sequence ID" value="SFT21178.1"/>
    <property type="molecule type" value="Genomic_DNA"/>
</dbReference>
<dbReference type="GO" id="GO:0022857">
    <property type="term" value="F:transmembrane transporter activity"/>
    <property type="evidence" value="ECO:0007669"/>
    <property type="project" value="InterPro"/>
</dbReference>
<dbReference type="CDD" id="cd06261">
    <property type="entry name" value="TM_PBP2"/>
    <property type="match status" value="1"/>
</dbReference>
<sequence>MPETKTKPTPSRDIHAATPVPVRHMGQWLAGAVLLVVALLFLEVLVNNPNMQWAVVFEYLFSPDILKGLGITLMLTLLAMLLGLLLGVILAVMRLSSSRVFQSVAWGWIWFFRGVPPLVQLIFWYNMALLIPRITISVPFGPTLVNWDVNDLITPFSAAIMGLAFTESAYAAEMLRAGIRAVSGGQTEACATLGMTRWQSLRRIVLPQALRIVIPPIGNDTISMLKFSSLVSILALPDLLYSAQMIYARTYQTIPLLIVATIWYLVLTTAFTLIEHAVEAHFDVTRSRPSLSRALVSNLKAPFALRRKEDLA</sequence>
<dbReference type="Pfam" id="PF00528">
    <property type="entry name" value="BPD_transp_1"/>
    <property type="match status" value="1"/>
</dbReference>
<dbReference type="InterPro" id="IPR000515">
    <property type="entry name" value="MetI-like"/>
</dbReference>
<dbReference type="AlphaFoldDB" id="A0A1I6W5B5"/>
<dbReference type="GO" id="GO:0043190">
    <property type="term" value="C:ATP-binding cassette (ABC) transporter complex"/>
    <property type="evidence" value="ECO:0007669"/>
    <property type="project" value="InterPro"/>
</dbReference>
<comment type="function">
    <text evidence="9">Part of the ABC transporter complex GltIJKL involved in glutamate and aspartate uptake. Probably responsible for the translocation of the substrate across the membrane.</text>
</comment>
<protein>
    <recommendedName>
        <fullName evidence="11">Glutamate/aspartate import permease protein GltK</fullName>
    </recommendedName>
</protein>
<evidence type="ECO:0000256" key="1">
    <source>
        <dbReference type="ARBA" id="ARBA00004429"/>
    </source>
</evidence>
<dbReference type="Proteomes" id="UP000199392">
    <property type="component" value="Unassembled WGS sequence"/>
</dbReference>
<keyword evidence="6" id="KW-0029">Amino-acid transport</keyword>
<organism evidence="14 15">
    <name type="scientific">Alloyangia pacifica</name>
    <dbReference type="NCBI Taxonomy" id="311180"/>
    <lineage>
        <taxon>Bacteria</taxon>
        <taxon>Pseudomonadati</taxon>
        <taxon>Pseudomonadota</taxon>
        <taxon>Alphaproteobacteria</taxon>
        <taxon>Rhodobacterales</taxon>
        <taxon>Roseobacteraceae</taxon>
        <taxon>Alloyangia</taxon>
    </lineage>
</organism>
<reference evidence="15" key="1">
    <citation type="submission" date="2016-10" db="EMBL/GenBank/DDBJ databases">
        <authorList>
            <person name="Varghese N."/>
            <person name="Submissions S."/>
        </authorList>
    </citation>
    <scope>NUCLEOTIDE SEQUENCE [LARGE SCALE GENOMIC DNA]</scope>
    <source>
        <strain evidence="15">DSM 26894</strain>
    </source>
</reference>
<feature type="transmembrane region" description="Helical" evidence="12">
    <location>
        <begin position="254"/>
        <end position="278"/>
    </location>
</feature>
<dbReference type="PANTHER" id="PTHR30614:SF0">
    <property type="entry name" value="L-CYSTINE TRANSPORT SYSTEM PERMEASE PROTEIN TCYL"/>
    <property type="match status" value="1"/>
</dbReference>
<dbReference type="RefSeq" id="WP_092430307.1">
    <property type="nucleotide sequence ID" value="NZ_FNCL01000018.1"/>
</dbReference>
<dbReference type="PROSITE" id="PS50928">
    <property type="entry name" value="ABC_TM1"/>
    <property type="match status" value="1"/>
</dbReference>
<dbReference type="InterPro" id="IPR010065">
    <property type="entry name" value="AA_ABC_transptr_permease_3TM"/>
</dbReference>
<dbReference type="STRING" id="311180.SAMN04488050_11538"/>
<proteinExistence type="inferred from homology"/>
<feature type="transmembrane region" description="Helical" evidence="12">
    <location>
        <begin position="66"/>
        <end position="92"/>
    </location>
</feature>
<feature type="domain" description="ABC transmembrane type-1" evidence="13">
    <location>
        <begin position="69"/>
        <end position="275"/>
    </location>
</feature>
<evidence type="ECO:0000256" key="7">
    <source>
        <dbReference type="ARBA" id="ARBA00022989"/>
    </source>
</evidence>
<evidence type="ECO:0000256" key="11">
    <source>
        <dbReference type="ARBA" id="ARBA00073645"/>
    </source>
</evidence>
<dbReference type="Gene3D" id="1.10.3720.10">
    <property type="entry name" value="MetI-like"/>
    <property type="match status" value="1"/>
</dbReference>
<evidence type="ECO:0000313" key="15">
    <source>
        <dbReference type="Proteomes" id="UP000199392"/>
    </source>
</evidence>
<accession>A0A1I6W5B5</accession>
<evidence type="ECO:0000256" key="6">
    <source>
        <dbReference type="ARBA" id="ARBA00022970"/>
    </source>
</evidence>
<name>A0A1I6W5B5_9RHOB</name>
<dbReference type="InterPro" id="IPR043429">
    <property type="entry name" value="ArtM/GltK/GlnP/TcyL/YhdX-like"/>
</dbReference>
<comment type="subcellular location">
    <subcellularLocation>
        <location evidence="1">Cell inner membrane</location>
        <topology evidence="1">Multi-pass membrane protein</topology>
    </subcellularLocation>
    <subcellularLocation>
        <location evidence="12">Cell membrane</location>
        <topology evidence="12">Multi-pass membrane protein</topology>
    </subcellularLocation>
</comment>
<keyword evidence="15" id="KW-1185">Reference proteome</keyword>
<evidence type="ECO:0000313" key="14">
    <source>
        <dbReference type="EMBL" id="SFT21178.1"/>
    </source>
</evidence>
<dbReference type="InterPro" id="IPR035906">
    <property type="entry name" value="MetI-like_sf"/>
</dbReference>